<feature type="transmembrane region" description="Helical" evidence="1">
    <location>
        <begin position="335"/>
        <end position="355"/>
    </location>
</feature>
<gene>
    <name evidence="2" type="ORF">ACFOZ1_05285</name>
</gene>
<dbReference type="InterPro" id="IPR053046">
    <property type="entry name" value="ABC-5_transporter"/>
</dbReference>
<feature type="transmembrane region" description="Helical" evidence="1">
    <location>
        <begin position="301"/>
        <end position="323"/>
    </location>
</feature>
<feature type="transmembrane region" description="Helical" evidence="1">
    <location>
        <begin position="149"/>
        <end position="170"/>
    </location>
</feature>
<evidence type="ECO:0000256" key="1">
    <source>
        <dbReference type="SAM" id="Phobius"/>
    </source>
</evidence>
<dbReference type="PANTHER" id="PTHR39177:SF1">
    <property type="entry name" value="ABC TRANSPORTER PERMEASE YTRC-RELATED"/>
    <property type="match status" value="1"/>
</dbReference>
<keyword evidence="1" id="KW-1133">Transmembrane helix</keyword>
<reference evidence="3" key="1">
    <citation type="journal article" date="2019" name="Int. J. Syst. Evol. Microbiol.">
        <title>The Global Catalogue of Microorganisms (GCM) 10K type strain sequencing project: providing services to taxonomists for standard genome sequencing and annotation.</title>
        <authorList>
            <consortium name="The Broad Institute Genomics Platform"/>
            <consortium name="The Broad Institute Genome Sequencing Center for Infectious Disease"/>
            <person name="Wu L."/>
            <person name="Ma J."/>
        </authorList>
    </citation>
    <scope>NUCLEOTIDE SEQUENCE [LARGE SCALE GENOMIC DNA]</scope>
    <source>
        <strain evidence="3">KACC 14058</strain>
    </source>
</reference>
<keyword evidence="1" id="KW-0472">Membrane</keyword>
<proteinExistence type="predicted"/>
<feature type="transmembrane region" description="Helical" evidence="1">
    <location>
        <begin position="21"/>
        <end position="44"/>
    </location>
</feature>
<dbReference type="EMBL" id="JBHSDV010000001">
    <property type="protein sequence ID" value="MFC4387220.1"/>
    <property type="molecule type" value="Genomic_DNA"/>
</dbReference>
<evidence type="ECO:0000313" key="2">
    <source>
        <dbReference type="EMBL" id="MFC4387220.1"/>
    </source>
</evidence>
<keyword evidence="3" id="KW-1185">Reference proteome</keyword>
<name>A0ABV8VW12_9BACI</name>
<comment type="caution">
    <text evidence="2">The sequence shown here is derived from an EMBL/GenBank/DDBJ whole genome shotgun (WGS) entry which is preliminary data.</text>
</comment>
<organism evidence="2 3">
    <name type="scientific">Gracilibacillus marinus</name>
    <dbReference type="NCBI Taxonomy" id="630535"/>
    <lineage>
        <taxon>Bacteria</taxon>
        <taxon>Bacillati</taxon>
        <taxon>Bacillota</taxon>
        <taxon>Bacilli</taxon>
        <taxon>Bacillales</taxon>
        <taxon>Bacillaceae</taxon>
        <taxon>Gracilibacillus</taxon>
    </lineage>
</organism>
<dbReference type="Proteomes" id="UP001595880">
    <property type="component" value="Unassembled WGS sequence"/>
</dbReference>
<feature type="transmembrane region" description="Helical" evidence="1">
    <location>
        <begin position="106"/>
        <end position="129"/>
    </location>
</feature>
<protein>
    <recommendedName>
        <fullName evidence="4">ABC-2 type transport system permease protein</fullName>
    </recommendedName>
</protein>
<evidence type="ECO:0000313" key="3">
    <source>
        <dbReference type="Proteomes" id="UP001595880"/>
    </source>
</evidence>
<dbReference type="RefSeq" id="WP_390196735.1">
    <property type="nucleotide sequence ID" value="NZ_JBHSDV010000001.1"/>
</dbReference>
<feature type="transmembrane region" description="Helical" evidence="1">
    <location>
        <begin position="276"/>
        <end position="295"/>
    </location>
</feature>
<dbReference type="PANTHER" id="PTHR39177">
    <property type="entry name" value="ABC TRANSPORTER PERMEASE YTRC-RELATED"/>
    <property type="match status" value="1"/>
</dbReference>
<keyword evidence="1" id="KW-0812">Transmembrane</keyword>
<accession>A0ABV8VW12</accession>
<sequence>MQLKMSYFKKEIIKQHFRTTGWIGIAYFVILLFILPLDIFMKYSDRFQNNYFDDYTFSLLEIQGPIQSILMITVPVLAGMFSFRYANVKGSADFMHSLPIKRTQLFNIHFIIGYVLIVLPVLLTGLIMYLMTLFLDLQSIFYYESFGEWFAFLLIIPSLIYTSTVMVGGITGITAVQGGLTYIFLFFPSGIVFLIIYNLYMLLYGFSISSYLESQLLSLSPLLQSIDMMYTAINSTYLIVYVCISVAFYFIGLWLFKIRNVESASHTIIFTHLKPIFKIGVTICFMLLFGLYFGAVQNEALGWISFGYVFGACIGYILAEMLIQKTWRIFGQWKGFLIYLGIAFSVIFVIVFDLFRYETNVPEISKVESVEIEDRQISEQYKFNDEVNIVMDDPQLIEQTITLHKQILQEVDKSTEENWDEGTTVIKITYNLKSGLQMSREYFIPSKEQFMSVLKPIYESDQFKKMNKPWLFVDFNKLKINEVNLSNRDVTTSLDMTSTKKLIELIQLDYLDTSFVRTESTYYTGYSLVMVLDNEEHVYFDIPYSYTRTLDYLLENGYAFQFNEENVGMVAIKHVNNEIYEDEIPYLQNNQLDSIYRTKNKEEIKDLTKLIEMIDYDGQYEIIFYGNEDNVLSTMLISEENLPTSIINQLK</sequence>
<feature type="transmembrane region" description="Helical" evidence="1">
    <location>
        <begin position="228"/>
        <end position="256"/>
    </location>
</feature>
<feature type="transmembrane region" description="Helical" evidence="1">
    <location>
        <begin position="64"/>
        <end position="85"/>
    </location>
</feature>
<evidence type="ECO:0008006" key="4">
    <source>
        <dbReference type="Google" id="ProtNLM"/>
    </source>
</evidence>
<feature type="transmembrane region" description="Helical" evidence="1">
    <location>
        <begin position="182"/>
        <end position="208"/>
    </location>
</feature>